<evidence type="ECO:0000313" key="1">
    <source>
        <dbReference type="EMBL" id="KAI8009301.1"/>
    </source>
</evidence>
<reference evidence="1 2" key="1">
    <citation type="journal article" date="2022" name="Plant J.">
        <title>Chromosome-level genome of Camellia lanceoleosa provides a valuable resource for understanding genome evolution and self-incompatibility.</title>
        <authorList>
            <person name="Gong W."/>
            <person name="Xiao S."/>
            <person name="Wang L."/>
            <person name="Liao Z."/>
            <person name="Chang Y."/>
            <person name="Mo W."/>
            <person name="Hu G."/>
            <person name="Li W."/>
            <person name="Zhao G."/>
            <person name="Zhu H."/>
            <person name="Hu X."/>
            <person name="Ji K."/>
            <person name="Xiang X."/>
            <person name="Song Q."/>
            <person name="Yuan D."/>
            <person name="Jin S."/>
            <person name="Zhang L."/>
        </authorList>
    </citation>
    <scope>NUCLEOTIDE SEQUENCE [LARGE SCALE GENOMIC DNA]</scope>
    <source>
        <strain evidence="1">SQ_2022a</strain>
    </source>
</reference>
<proteinExistence type="predicted"/>
<name>A0ACC0H892_9ERIC</name>
<gene>
    <name evidence="1" type="ORF">LOK49_LG06G02602</name>
</gene>
<organism evidence="1 2">
    <name type="scientific">Camellia lanceoleosa</name>
    <dbReference type="NCBI Taxonomy" id="1840588"/>
    <lineage>
        <taxon>Eukaryota</taxon>
        <taxon>Viridiplantae</taxon>
        <taxon>Streptophyta</taxon>
        <taxon>Embryophyta</taxon>
        <taxon>Tracheophyta</taxon>
        <taxon>Spermatophyta</taxon>
        <taxon>Magnoliopsida</taxon>
        <taxon>eudicotyledons</taxon>
        <taxon>Gunneridae</taxon>
        <taxon>Pentapetalae</taxon>
        <taxon>asterids</taxon>
        <taxon>Ericales</taxon>
        <taxon>Theaceae</taxon>
        <taxon>Camellia</taxon>
    </lineage>
</organism>
<keyword evidence="2" id="KW-1185">Reference proteome</keyword>
<accession>A0ACC0H892</accession>
<evidence type="ECO:0000313" key="2">
    <source>
        <dbReference type="Proteomes" id="UP001060215"/>
    </source>
</evidence>
<protein>
    <submittedName>
        <fullName evidence="1">Uncharacterized protein</fullName>
    </submittedName>
</protein>
<sequence>MKNHATHLLQEKEDISSPLTAQFFELYDPELFPEPLQNSEVTSSPNNCCYEENSSYTTTNLPFDPNINNPPNNTIEKNVITTTTTTSTSSATTTININNLSRILDSTEEIDQNDISASINFTPSTPFSVPPFLISQQDQFDLSLLQSQTSLSETAPHGLSQYPSEPVIVPLMGPPLPSVFEEECLSLMPSYMPLSSSSPPCSFIEHSIGPHLSGNLSTALSGDSSGVFSGSMYNCSDLQSQELEFQGDIDGGIFCPDTLPRIYSPSELQYFNALSNESQQGVNGGGSSTPLASDISSLEDSTFKYACRKTLADSRPRVRGRFAKNDEFCETPREGGYSNHEEDTDEDSLQVVVKEEEYMVDSSDIFAHISGVNSFKCNYSIQSWI</sequence>
<comment type="caution">
    <text evidence="1">The sequence shown here is derived from an EMBL/GenBank/DDBJ whole genome shotgun (WGS) entry which is preliminary data.</text>
</comment>
<dbReference type="Proteomes" id="UP001060215">
    <property type="component" value="Chromosome 5"/>
</dbReference>
<dbReference type="EMBL" id="CM045762">
    <property type="protein sequence ID" value="KAI8009301.1"/>
    <property type="molecule type" value="Genomic_DNA"/>
</dbReference>